<dbReference type="EMBL" id="KZ824353">
    <property type="protein sequence ID" value="RAL06780.1"/>
    <property type="molecule type" value="Genomic_DNA"/>
</dbReference>
<evidence type="ECO:0000313" key="2">
    <source>
        <dbReference type="EMBL" id="RAL06780.1"/>
    </source>
</evidence>
<dbReference type="AlphaFoldDB" id="A0A395HGA3"/>
<dbReference type="Proteomes" id="UP000248961">
    <property type="component" value="Unassembled WGS sequence"/>
</dbReference>
<dbReference type="VEuPathDB" id="FungiDB:BO97DRAFT_409430"/>
<proteinExistence type="predicted"/>
<dbReference type="GeneID" id="37200352"/>
<name>A0A395HGA3_ASPHC</name>
<evidence type="ECO:0000313" key="3">
    <source>
        <dbReference type="Proteomes" id="UP000248961"/>
    </source>
</evidence>
<gene>
    <name evidence="2" type="ORF">BO97DRAFT_409430</name>
</gene>
<accession>A0A395HGA3</accession>
<sequence length="101" mass="10746">MGSGQSMSNGAVPRTVQLKPPGGSALDEAERNAGVRSRAVHGAESTVISVCKIVLPLSADENWIDRDLWLQDLQTGDATDEDSAIAQSLRRRIAEGIRSTS</sequence>
<protein>
    <submittedName>
        <fullName evidence="2">Uncharacterized protein</fullName>
    </submittedName>
</protein>
<feature type="region of interest" description="Disordered" evidence="1">
    <location>
        <begin position="1"/>
        <end position="40"/>
    </location>
</feature>
<evidence type="ECO:0000256" key="1">
    <source>
        <dbReference type="SAM" id="MobiDB-lite"/>
    </source>
</evidence>
<reference evidence="2 3" key="1">
    <citation type="submission" date="2018-02" db="EMBL/GenBank/DDBJ databases">
        <title>The genomes of Aspergillus section Nigri reveals drivers in fungal speciation.</title>
        <authorList>
            <consortium name="DOE Joint Genome Institute"/>
            <person name="Vesth T.C."/>
            <person name="Nybo J."/>
            <person name="Theobald S."/>
            <person name="Brandl J."/>
            <person name="Frisvad J.C."/>
            <person name="Nielsen K.F."/>
            <person name="Lyhne E.K."/>
            <person name="Kogle M.E."/>
            <person name="Kuo A."/>
            <person name="Riley R."/>
            <person name="Clum A."/>
            <person name="Nolan M."/>
            <person name="Lipzen A."/>
            <person name="Salamov A."/>
            <person name="Henrissat B."/>
            <person name="Wiebenga A."/>
            <person name="De vries R.P."/>
            <person name="Grigoriev I.V."/>
            <person name="Mortensen U.H."/>
            <person name="Andersen M.R."/>
            <person name="Baker S.E."/>
        </authorList>
    </citation>
    <scope>NUCLEOTIDE SEQUENCE [LARGE SCALE GENOMIC DNA]</scope>
    <source>
        <strain evidence="2 3">CBS 101889</strain>
    </source>
</reference>
<dbReference type="RefSeq" id="XP_025545934.1">
    <property type="nucleotide sequence ID" value="XM_025696063.1"/>
</dbReference>
<organism evidence="2 3">
    <name type="scientific">Aspergillus homomorphus (strain CBS 101889)</name>
    <dbReference type="NCBI Taxonomy" id="1450537"/>
    <lineage>
        <taxon>Eukaryota</taxon>
        <taxon>Fungi</taxon>
        <taxon>Dikarya</taxon>
        <taxon>Ascomycota</taxon>
        <taxon>Pezizomycotina</taxon>
        <taxon>Eurotiomycetes</taxon>
        <taxon>Eurotiomycetidae</taxon>
        <taxon>Eurotiales</taxon>
        <taxon>Aspergillaceae</taxon>
        <taxon>Aspergillus</taxon>
        <taxon>Aspergillus subgen. Circumdati</taxon>
    </lineage>
</organism>
<keyword evidence="3" id="KW-1185">Reference proteome</keyword>